<dbReference type="Pfam" id="PF00646">
    <property type="entry name" value="F-box"/>
    <property type="match status" value="1"/>
</dbReference>
<dbReference type="PANTHER" id="PTHR31672">
    <property type="entry name" value="BNACNNG10540D PROTEIN"/>
    <property type="match status" value="1"/>
</dbReference>
<reference evidence="2 3" key="1">
    <citation type="submission" date="2020-12" db="EMBL/GenBank/DDBJ databases">
        <title>Concerted genomic and epigenomic changes stabilize Arabidopsis allopolyploids.</title>
        <authorList>
            <person name="Chen Z."/>
        </authorList>
    </citation>
    <scope>NUCLEOTIDE SEQUENCE [LARGE SCALE GENOMIC DNA]</scope>
    <source>
        <strain evidence="2">As9502</strain>
        <tissue evidence="2">Leaf</tissue>
    </source>
</reference>
<evidence type="ECO:0000259" key="1">
    <source>
        <dbReference type="PROSITE" id="PS50181"/>
    </source>
</evidence>
<protein>
    <submittedName>
        <fullName evidence="2">F-box domain</fullName>
    </submittedName>
</protein>
<dbReference type="SMART" id="SM00256">
    <property type="entry name" value="FBOX"/>
    <property type="match status" value="1"/>
</dbReference>
<dbReference type="PANTHER" id="PTHR31672:SF13">
    <property type="entry name" value="F-BOX PROTEIN CPR30-LIKE"/>
    <property type="match status" value="1"/>
</dbReference>
<dbReference type="InterPro" id="IPR001810">
    <property type="entry name" value="F-box_dom"/>
</dbReference>
<dbReference type="EMBL" id="JAEFBJ010000008">
    <property type="protein sequence ID" value="KAG7582491.1"/>
    <property type="molecule type" value="Genomic_DNA"/>
</dbReference>
<dbReference type="Proteomes" id="UP000694251">
    <property type="component" value="Chromosome 8"/>
</dbReference>
<organism evidence="2 3">
    <name type="scientific">Arabidopsis suecica</name>
    <name type="common">Swedish thale-cress</name>
    <name type="synonym">Cardaminopsis suecica</name>
    <dbReference type="NCBI Taxonomy" id="45249"/>
    <lineage>
        <taxon>Eukaryota</taxon>
        <taxon>Viridiplantae</taxon>
        <taxon>Streptophyta</taxon>
        <taxon>Embryophyta</taxon>
        <taxon>Tracheophyta</taxon>
        <taxon>Spermatophyta</taxon>
        <taxon>Magnoliopsida</taxon>
        <taxon>eudicotyledons</taxon>
        <taxon>Gunneridae</taxon>
        <taxon>Pentapetalae</taxon>
        <taxon>rosids</taxon>
        <taxon>malvids</taxon>
        <taxon>Brassicales</taxon>
        <taxon>Brassicaceae</taxon>
        <taxon>Camelineae</taxon>
        <taxon>Arabidopsis</taxon>
    </lineage>
</organism>
<dbReference type="PROSITE" id="PS50181">
    <property type="entry name" value="FBOX"/>
    <property type="match status" value="1"/>
</dbReference>
<proteinExistence type="predicted"/>
<accession>A0A8T2BEZ2</accession>
<dbReference type="CDD" id="cd22157">
    <property type="entry name" value="F-box_AtFBW1-like"/>
    <property type="match status" value="1"/>
</dbReference>
<evidence type="ECO:0000313" key="2">
    <source>
        <dbReference type="EMBL" id="KAG7582491.1"/>
    </source>
</evidence>
<comment type="caution">
    <text evidence="2">The sequence shown here is derived from an EMBL/GenBank/DDBJ whole genome shotgun (WGS) entry which is preliminary data.</text>
</comment>
<feature type="domain" description="F-box" evidence="1">
    <location>
        <begin position="2"/>
        <end position="48"/>
    </location>
</feature>
<dbReference type="InterPro" id="IPR017451">
    <property type="entry name" value="F-box-assoc_interact_dom"/>
</dbReference>
<dbReference type="OrthoDB" id="1036825at2759"/>
<dbReference type="AlphaFoldDB" id="A0A8T2BEZ2"/>
<dbReference type="NCBIfam" id="TIGR01640">
    <property type="entry name" value="F_box_assoc_1"/>
    <property type="match status" value="1"/>
</dbReference>
<dbReference type="InterPro" id="IPR006527">
    <property type="entry name" value="F-box-assoc_dom_typ1"/>
</dbReference>
<keyword evidence="3" id="KW-1185">Reference proteome</keyword>
<sequence>MKTTPEQLPKDLVEEILCRVPATSLKRLRSTCKAWNRLFKNDRRFASKHFDKSAKQFIPLSLRNDYRIFPISFNLHGNSPSLELKSELIDPHSKNSVAQFEISRVLHCEGLLLCSSHVDESRVLVWNPLTGETRWIRTGNFRKEGRSFDLGYSQDDNKSWIKSYKLLSYYRGTKYFEIYDFDSDSWRILDDIIAPGGSIGYSELSVSLKGNTYWLARGVTETARIISLLKFDFSTEKSVPVPLPYQSRRFEATSLSVVREDKLSVLLQLDKSSKTEVWVTDKIDETTKVISWSKVLALDLNPRLQIWSDASFLLGEEKKVVMCCEKLIDENKVKDMVYIVGEDNVVTEVGFGVDEMDGCRAVIFNYVPSLVQIEQAGGNRKRGN</sequence>
<gene>
    <name evidence="2" type="ORF">ISN44_As08g020860</name>
</gene>
<dbReference type="InterPro" id="IPR050796">
    <property type="entry name" value="SCF_F-box_component"/>
</dbReference>
<dbReference type="Pfam" id="PF07734">
    <property type="entry name" value="FBA_1"/>
    <property type="match status" value="1"/>
</dbReference>
<name>A0A8T2BEZ2_ARASU</name>
<evidence type="ECO:0000313" key="3">
    <source>
        <dbReference type="Proteomes" id="UP000694251"/>
    </source>
</evidence>